<feature type="signal peptide" evidence="1">
    <location>
        <begin position="1"/>
        <end position="21"/>
    </location>
</feature>
<dbReference type="KEGG" id="lnu:N7U66_12180"/>
<proteinExistence type="predicted"/>
<dbReference type="AlphaFoldDB" id="A0A9E8SCR2"/>
<dbReference type="EMBL" id="CP113088">
    <property type="protein sequence ID" value="WAC00962.1"/>
    <property type="molecule type" value="Genomic_DNA"/>
</dbReference>
<sequence>MKILKNSILAVVLLIATNVFAQNREVVFDTYAHATATQASKYLLANDVALRDCPATQCQKLTTLPIGMKVRLLEKSEKPITLNGVTSSFYKIKVGPRYGLDMGWTHLTKNNEQHSRFSH</sequence>
<evidence type="ECO:0008006" key="4">
    <source>
        <dbReference type="Google" id="ProtNLM"/>
    </source>
</evidence>
<accession>A0A9E8SCR2</accession>
<protein>
    <recommendedName>
        <fullName evidence="4">SH3 domain-containing protein</fullName>
    </recommendedName>
</protein>
<evidence type="ECO:0000256" key="1">
    <source>
        <dbReference type="SAM" id="SignalP"/>
    </source>
</evidence>
<evidence type="ECO:0000313" key="2">
    <source>
        <dbReference type="EMBL" id="WAC00962.1"/>
    </source>
</evidence>
<keyword evidence="1" id="KW-0732">Signal</keyword>
<name>A0A9E8SCR2_9FLAO</name>
<gene>
    <name evidence="2" type="ORF">N7U66_12180</name>
</gene>
<feature type="chain" id="PRO_5039310396" description="SH3 domain-containing protein" evidence="1">
    <location>
        <begin position="22"/>
        <end position="119"/>
    </location>
</feature>
<keyword evidence="3" id="KW-1185">Reference proteome</keyword>
<dbReference type="RefSeq" id="WP_267675509.1">
    <property type="nucleotide sequence ID" value="NZ_CP113088.1"/>
</dbReference>
<dbReference type="Proteomes" id="UP001164705">
    <property type="component" value="Chromosome"/>
</dbReference>
<reference evidence="2" key="1">
    <citation type="submission" date="2022-11" db="EMBL/GenBank/DDBJ databases">
        <title>Lacinutrix neustonica HL-RS19T sp. nov., isolated from the surface microlayer sample of brackish Lake Shihwa.</title>
        <authorList>
            <person name="Choi J.Y."/>
            <person name="Hwang C.Y."/>
        </authorList>
    </citation>
    <scope>NUCLEOTIDE SEQUENCE</scope>
    <source>
        <strain evidence="2">HL-RS19</strain>
    </source>
</reference>
<evidence type="ECO:0000313" key="3">
    <source>
        <dbReference type="Proteomes" id="UP001164705"/>
    </source>
</evidence>
<organism evidence="2 3">
    <name type="scientific">Lacinutrix neustonica</name>
    <dbReference type="NCBI Taxonomy" id="2980107"/>
    <lineage>
        <taxon>Bacteria</taxon>
        <taxon>Pseudomonadati</taxon>
        <taxon>Bacteroidota</taxon>
        <taxon>Flavobacteriia</taxon>
        <taxon>Flavobacteriales</taxon>
        <taxon>Flavobacteriaceae</taxon>
        <taxon>Lacinutrix</taxon>
    </lineage>
</organism>